<organism evidence="1 2">
    <name type="scientific">Gossypium australe</name>
    <dbReference type="NCBI Taxonomy" id="47621"/>
    <lineage>
        <taxon>Eukaryota</taxon>
        <taxon>Viridiplantae</taxon>
        <taxon>Streptophyta</taxon>
        <taxon>Embryophyta</taxon>
        <taxon>Tracheophyta</taxon>
        <taxon>Spermatophyta</taxon>
        <taxon>Magnoliopsida</taxon>
        <taxon>eudicotyledons</taxon>
        <taxon>Gunneridae</taxon>
        <taxon>Pentapetalae</taxon>
        <taxon>rosids</taxon>
        <taxon>malvids</taxon>
        <taxon>Malvales</taxon>
        <taxon>Malvaceae</taxon>
        <taxon>Malvoideae</taxon>
        <taxon>Gossypium</taxon>
    </lineage>
</organism>
<keyword evidence="1" id="KW-0808">Transferase</keyword>
<keyword evidence="1" id="KW-0695">RNA-directed DNA polymerase</keyword>
<proteinExistence type="predicted"/>
<keyword evidence="2" id="KW-1185">Reference proteome</keyword>
<reference evidence="2" key="1">
    <citation type="journal article" date="2019" name="Plant Biotechnol. J.">
        <title>Genome sequencing of the Australian wild diploid species Gossypium australe highlights disease resistance and delayed gland morphogenesis.</title>
        <authorList>
            <person name="Cai Y."/>
            <person name="Cai X."/>
            <person name="Wang Q."/>
            <person name="Wang P."/>
            <person name="Zhang Y."/>
            <person name="Cai C."/>
            <person name="Xu Y."/>
            <person name="Wang K."/>
            <person name="Zhou Z."/>
            <person name="Wang C."/>
            <person name="Geng S."/>
            <person name="Li B."/>
            <person name="Dong Q."/>
            <person name="Hou Y."/>
            <person name="Wang H."/>
            <person name="Ai P."/>
            <person name="Liu Z."/>
            <person name="Yi F."/>
            <person name="Sun M."/>
            <person name="An G."/>
            <person name="Cheng J."/>
            <person name="Zhang Y."/>
            <person name="Shi Q."/>
            <person name="Xie Y."/>
            <person name="Shi X."/>
            <person name="Chang Y."/>
            <person name="Huang F."/>
            <person name="Chen Y."/>
            <person name="Hong S."/>
            <person name="Mi L."/>
            <person name="Sun Q."/>
            <person name="Zhang L."/>
            <person name="Zhou B."/>
            <person name="Peng R."/>
            <person name="Zhang X."/>
            <person name="Liu F."/>
        </authorList>
    </citation>
    <scope>NUCLEOTIDE SEQUENCE [LARGE SCALE GENOMIC DNA]</scope>
    <source>
        <strain evidence="2">cv. PA1801</strain>
    </source>
</reference>
<dbReference type="AlphaFoldDB" id="A0A5B6VR82"/>
<dbReference type="EMBL" id="SMMG02000005">
    <property type="protein sequence ID" value="KAA3471909.1"/>
    <property type="molecule type" value="Genomic_DNA"/>
</dbReference>
<dbReference type="OrthoDB" id="991388at2759"/>
<evidence type="ECO:0000313" key="2">
    <source>
        <dbReference type="Proteomes" id="UP000325315"/>
    </source>
</evidence>
<accession>A0A5B6VR82</accession>
<evidence type="ECO:0000313" key="1">
    <source>
        <dbReference type="EMBL" id="KAA3471909.1"/>
    </source>
</evidence>
<keyword evidence="1" id="KW-0548">Nucleotidyltransferase</keyword>
<dbReference type="GO" id="GO:0003964">
    <property type="term" value="F:RNA-directed DNA polymerase activity"/>
    <property type="evidence" value="ECO:0007669"/>
    <property type="project" value="UniProtKB-KW"/>
</dbReference>
<sequence length="152" mass="17108">MAKDLGIMKGEDHGKDLIPGKSQLVGSELNEVEIRSGSNDMGLSTRLDSTRMDCELEEEPIINEDGKKRQSNRMEKIMRRCGFFNGVDIPADGTRGGLSIGRNGSHLVSLNSFSKNHIDVKIQEEEDNPRWRFTGFYGAPNVREKVEIWDLL</sequence>
<dbReference type="Proteomes" id="UP000325315">
    <property type="component" value="Unassembled WGS sequence"/>
</dbReference>
<comment type="caution">
    <text evidence="1">The sequence shown here is derived from an EMBL/GenBank/DDBJ whole genome shotgun (WGS) entry which is preliminary data.</text>
</comment>
<name>A0A5B6VR82_9ROSI</name>
<protein>
    <submittedName>
        <fullName evidence="1">Reverse transcriptase</fullName>
    </submittedName>
</protein>
<gene>
    <name evidence="1" type="ORF">EPI10_022425</name>
</gene>